<name>A0A6X7M055_SALEB</name>
<evidence type="ECO:0000313" key="1">
    <source>
        <dbReference type="EMBL" id="HAB1452941.1"/>
    </source>
</evidence>
<comment type="caution">
    <text evidence="1">The sequence shown here is derived from an EMBL/GenBank/DDBJ whole genome shotgun (WGS) entry which is preliminary data.</text>
</comment>
<reference evidence="1" key="2">
    <citation type="submission" date="2019-05" db="EMBL/GenBank/DDBJ databases">
        <authorList>
            <consortium name="NCBI Pathogen Detection Project"/>
        </authorList>
    </citation>
    <scope>NUCLEOTIDE SEQUENCE</scope>
    <source>
        <strain evidence="1">Salmonella enterica</strain>
    </source>
</reference>
<reference evidence="1" key="1">
    <citation type="journal article" date="2018" name="Genome Biol.">
        <title>SKESA: strategic k-mer extension for scrupulous assemblies.</title>
        <authorList>
            <person name="Souvorov A."/>
            <person name="Agarwala R."/>
            <person name="Lipman D.J."/>
        </authorList>
    </citation>
    <scope>NUCLEOTIDE SEQUENCE</scope>
    <source>
        <strain evidence="1">Salmonella enterica</strain>
    </source>
</reference>
<dbReference type="EMBL" id="DAAFTP010000014">
    <property type="protein sequence ID" value="HAB1452941.1"/>
    <property type="molecule type" value="Genomic_DNA"/>
</dbReference>
<evidence type="ECO:0000313" key="2">
    <source>
        <dbReference type="EMBL" id="HAB3515949.1"/>
    </source>
</evidence>
<accession>A0A6X7M055</accession>
<proteinExistence type="predicted"/>
<gene>
    <name evidence="1" type="ORF">GI588_09315</name>
    <name evidence="2" type="ORF">GJE24_12120</name>
</gene>
<dbReference type="AlphaFoldDB" id="A0A6X7M055"/>
<sequence length="73" mass="8495">MFTHVTVTHNQQNRGLSEDFFEIDEKWELYINSHHIVDFYRKAGGSFTLVTLINGDMYGVQQTPEELYAILKG</sequence>
<dbReference type="EMBL" id="DAAGLD010000024">
    <property type="protein sequence ID" value="HAB3515949.1"/>
    <property type="molecule type" value="Genomic_DNA"/>
</dbReference>
<organism evidence="1">
    <name type="scientific">Salmonella enterica subsp. enterica serovar Java</name>
    <dbReference type="NCBI Taxonomy" id="224729"/>
    <lineage>
        <taxon>Bacteria</taxon>
        <taxon>Pseudomonadati</taxon>
        <taxon>Pseudomonadota</taxon>
        <taxon>Gammaproteobacteria</taxon>
        <taxon>Enterobacterales</taxon>
        <taxon>Enterobacteriaceae</taxon>
        <taxon>Salmonella</taxon>
    </lineage>
</organism>
<protein>
    <submittedName>
        <fullName evidence="1">Uncharacterized protein</fullName>
    </submittedName>
</protein>